<evidence type="ECO:0000256" key="1">
    <source>
        <dbReference type="SAM" id="Phobius"/>
    </source>
</evidence>
<dbReference type="Proteomes" id="UP000623129">
    <property type="component" value="Unassembled WGS sequence"/>
</dbReference>
<keyword evidence="2" id="KW-0808">Transferase</keyword>
<feature type="transmembrane region" description="Helical" evidence="1">
    <location>
        <begin position="25"/>
        <end position="43"/>
    </location>
</feature>
<comment type="caution">
    <text evidence="2">The sequence shown here is derived from an EMBL/GenBank/DDBJ whole genome shotgun (WGS) entry which is preliminary data.</text>
</comment>
<dbReference type="OrthoDB" id="1077582at2759"/>
<dbReference type="GO" id="GO:0006629">
    <property type="term" value="P:lipid metabolic process"/>
    <property type="evidence" value="ECO:0007669"/>
    <property type="project" value="InterPro"/>
</dbReference>
<evidence type="ECO:0000313" key="3">
    <source>
        <dbReference type="Proteomes" id="UP000623129"/>
    </source>
</evidence>
<dbReference type="PANTHER" id="PTHR31595:SF57">
    <property type="entry name" value="OS04G0481900 PROTEIN"/>
    <property type="match status" value="1"/>
</dbReference>
<dbReference type="AlphaFoldDB" id="A0A833QIP4"/>
<accession>A0A833QIP4</accession>
<keyword evidence="3" id="KW-1185">Reference proteome</keyword>
<keyword evidence="1" id="KW-0472">Membrane</keyword>
<keyword evidence="1" id="KW-1133">Transmembrane helix</keyword>
<evidence type="ECO:0000313" key="2">
    <source>
        <dbReference type="EMBL" id="KAF3319954.1"/>
    </source>
</evidence>
<dbReference type="InterPro" id="IPR044851">
    <property type="entry name" value="Wax_synthase"/>
</dbReference>
<dbReference type="PANTHER" id="PTHR31595">
    <property type="entry name" value="LONG-CHAIN-ALCOHOL O-FATTY-ACYLTRANSFERASE 3-RELATED"/>
    <property type="match status" value="1"/>
</dbReference>
<reference evidence="2" key="1">
    <citation type="submission" date="2020-01" db="EMBL/GenBank/DDBJ databases">
        <title>Genome sequence of Kobresia littledalei, the first chromosome-level genome in the family Cyperaceae.</title>
        <authorList>
            <person name="Qu G."/>
        </authorList>
    </citation>
    <scope>NUCLEOTIDE SEQUENCE</scope>
    <source>
        <strain evidence="2">C.B.Clarke</strain>
        <tissue evidence="2">Leaf</tissue>
    </source>
</reference>
<protein>
    <submittedName>
        <fullName evidence="2">Long-chain-alcohol O-fatty-acyltransferase 11</fullName>
    </submittedName>
</protein>
<keyword evidence="1" id="KW-0812">Transmembrane</keyword>
<gene>
    <name evidence="2" type="ORF">FCM35_KLT22439</name>
</gene>
<name>A0A833QIP4_9POAL</name>
<proteinExistence type="predicted"/>
<keyword evidence="2" id="KW-0012">Acyltransferase</keyword>
<dbReference type="GO" id="GO:0008374">
    <property type="term" value="F:O-acyltransferase activity"/>
    <property type="evidence" value="ECO:0007669"/>
    <property type="project" value="InterPro"/>
</dbReference>
<sequence>MFLTSGLMHELIFFYSTLRKPTGEVTVFFMLHGICVVVQGWWVKYYKWWCPPRAVATAANPGGGIDEKVLAEVSGMMVLIKDTGRWLIGSGN</sequence>
<organism evidence="2 3">
    <name type="scientific">Carex littledalei</name>
    <dbReference type="NCBI Taxonomy" id="544730"/>
    <lineage>
        <taxon>Eukaryota</taxon>
        <taxon>Viridiplantae</taxon>
        <taxon>Streptophyta</taxon>
        <taxon>Embryophyta</taxon>
        <taxon>Tracheophyta</taxon>
        <taxon>Spermatophyta</taxon>
        <taxon>Magnoliopsida</taxon>
        <taxon>Liliopsida</taxon>
        <taxon>Poales</taxon>
        <taxon>Cyperaceae</taxon>
        <taxon>Cyperoideae</taxon>
        <taxon>Cariceae</taxon>
        <taxon>Carex</taxon>
        <taxon>Carex subgen. Euthyceras</taxon>
    </lineage>
</organism>
<dbReference type="EMBL" id="SWLB01000182">
    <property type="protein sequence ID" value="KAF3319954.1"/>
    <property type="molecule type" value="Genomic_DNA"/>
</dbReference>